<proteinExistence type="predicted"/>
<evidence type="ECO:0000313" key="3">
    <source>
        <dbReference type="Proteomes" id="UP000255024"/>
    </source>
</evidence>
<feature type="signal peptide" evidence="1">
    <location>
        <begin position="1"/>
        <end position="18"/>
    </location>
</feature>
<keyword evidence="1" id="KW-0732">Signal</keyword>
<evidence type="ECO:0000313" key="2">
    <source>
        <dbReference type="EMBL" id="STZ27464.1"/>
    </source>
</evidence>
<dbReference type="AlphaFoldDB" id="A0A378RKD8"/>
<evidence type="ECO:0000256" key="1">
    <source>
        <dbReference type="SAM" id="SignalP"/>
    </source>
</evidence>
<reference evidence="2 3" key="1">
    <citation type="submission" date="2018-06" db="EMBL/GenBank/DDBJ databases">
        <authorList>
            <consortium name="Pathogen Informatics"/>
            <person name="Doyle S."/>
        </authorList>
    </citation>
    <scope>NUCLEOTIDE SEQUENCE [LARGE SCALE GENOMIC DNA]</scope>
    <source>
        <strain evidence="2 3">NCTC11179</strain>
    </source>
</reference>
<keyword evidence="3" id="KW-1185">Reference proteome</keyword>
<accession>A0A378RKD8</accession>
<sequence>MKKLMLMGAFLLSVGTFAQSGIQSADTKSIFAEYEKQGYVQVDATTAYNRQFDCWIGVVLECDECGNPKDFLDSNVRIVVTSYSQSGIAAKQSEYCETGTISVLRDCEPRN</sequence>
<name>A0A378RKD8_MYROD</name>
<dbReference type="Proteomes" id="UP000255024">
    <property type="component" value="Unassembled WGS sequence"/>
</dbReference>
<protein>
    <submittedName>
        <fullName evidence="2">Uncharacterized protein</fullName>
    </submittedName>
</protein>
<organism evidence="2 3">
    <name type="scientific">Myroides odoratus</name>
    <name type="common">Flavobacterium odoratum</name>
    <dbReference type="NCBI Taxonomy" id="256"/>
    <lineage>
        <taxon>Bacteria</taxon>
        <taxon>Pseudomonadati</taxon>
        <taxon>Bacteroidota</taxon>
        <taxon>Flavobacteriia</taxon>
        <taxon>Flavobacteriales</taxon>
        <taxon>Flavobacteriaceae</taxon>
        <taxon>Myroides</taxon>
    </lineage>
</organism>
<gene>
    <name evidence="2" type="ORF">NCTC11179_00999</name>
</gene>
<feature type="chain" id="PRO_5017037306" evidence="1">
    <location>
        <begin position="19"/>
        <end position="111"/>
    </location>
</feature>
<dbReference type="RefSeq" id="WP_115090394.1">
    <property type="nucleotide sequence ID" value="NZ_CP068107.1"/>
</dbReference>
<dbReference type="EMBL" id="UGQL01000001">
    <property type="protein sequence ID" value="STZ27464.1"/>
    <property type="molecule type" value="Genomic_DNA"/>
</dbReference>